<feature type="region of interest" description="Disordered" evidence="1">
    <location>
        <begin position="60"/>
        <end position="105"/>
    </location>
</feature>
<sequence length="105" mass="11951">GIWHTELCVAKGVRRTAHFSLKSFNEKTSSISQIPPNFFTQIIKHFIFLEISPTVALKASKGKDVASSSHRNKRYRMGKEAPNEDASMPPQPPRRYGLHWATEQE</sequence>
<dbReference type="EMBL" id="JACEIK010007035">
    <property type="protein sequence ID" value="MCE3049643.1"/>
    <property type="molecule type" value="Genomic_DNA"/>
</dbReference>
<gene>
    <name evidence="2" type="ORF">HAX54_045458</name>
</gene>
<reference evidence="2 3" key="1">
    <citation type="journal article" date="2021" name="BMC Genomics">
        <title>Datura genome reveals duplications of psychoactive alkaloid biosynthetic genes and high mutation rate following tissue culture.</title>
        <authorList>
            <person name="Rajewski A."/>
            <person name="Carter-House D."/>
            <person name="Stajich J."/>
            <person name="Litt A."/>
        </authorList>
    </citation>
    <scope>NUCLEOTIDE SEQUENCE [LARGE SCALE GENOMIC DNA]</scope>
    <source>
        <strain evidence="2">AR-01</strain>
    </source>
</reference>
<feature type="non-terminal residue" evidence="2">
    <location>
        <position position="105"/>
    </location>
</feature>
<accession>A0ABS8WFS8</accession>
<dbReference type="Proteomes" id="UP000823775">
    <property type="component" value="Unassembled WGS sequence"/>
</dbReference>
<feature type="non-terminal residue" evidence="2">
    <location>
        <position position="1"/>
    </location>
</feature>
<protein>
    <submittedName>
        <fullName evidence="2">Uncharacterized protein</fullName>
    </submittedName>
</protein>
<keyword evidence="3" id="KW-1185">Reference proteome</keyword>
<name>A0ABS8WFS8_DATST</name>
<organism evidence="2 3">
    <name type="scientific">Datura stramonium</name>
    <name type="common">Jimsonweed</name>
    <name type="synonym">Common thornapple</name>
    <dbReference type="NCBI Taxonomy" id="4076"/>
    <lineage>
        <taxon>Eukaryota</taxon>
        <taxon>Viridiplantae</taxon>
        <taxon>Streptophyta</taxon>
        <taxon>Embryophyta</taxon>
        <taxon>Tracheophyta</taxon>
        <taxon>Spermatophyta</taxon>
        <taxon>Magnoliopsida</taxon>
        <taxon>eudicotyledons</taxon>
        <taxon>Gunneridae</taxon>
        <taxon>Pentapetalae</taxon>
        <taxon>asterids</taxon>
        <taxon>lamiids</taxon>
        <taxon>Solanales</taxon>
        <taxon>Solanaceae</taxon>
        <taxon>Solanoideae</taxon>
        <taxon>Datureae</taxon>
        <taxon>Datura</taxon>
    </lineage>
</organism>
<proteinExistence type="predicted"/>
<evidence type="ECO:0000256" key="1">
    <source>
        <dbReference type="SAM" id="MobiDB-lite"/>
    </source>
</evidence>
<evidence type="ECO:0000313" key="3">
    <source>
        <dbReference type="Proteomes" id="UP000823775"/>
    </source>
</evidence>
<evidence type="ECO:0000313" key="2">
    <source>
        <dbReference type="EMBL" id="MCE3049643.1"/>
    </source>
</evidence>
<comment type="caution">
    <text evidence="2">The sequence shown here is derived from an EMBL/GenBank/DDBJ whole genome shotgun (WGS) entry which is preliminary data.</text>
</comment>